<evidence type="ECO:0000256" key="1">
    <source>
        <dbReference type="ARBA" id="ARBA00022737"/>
    </source>
</evidence>
<protein>
    <submittedName>
        <fullName evidence="4">Uncharacterized protein</fullName>
    </submittedName>
</protein>
<evidence type="ECO:0000259" key="3">
    <source>
        <dbReference type="Pfam" id="PF25019"/>
    </source>
</evidence>
<gene>
    <name evidence="4" type="ORF">WN944_003236</name>
</gene>
<evidence type="ECO:0000313" key="5">
    <source>
        <dbReference type="Proteomes" id="UP001428341"/>
    </source>
</evidence>
<dbReference type="PANTHER" id="PTHR47186:SF41">
    <property type="entry name" value="OS12G0131701 PROTEIN"/>
    <property type="match status" value="1"/>
</dbReference>
<organism evidence="4 5">
    <name type="scientific">Citrus x changshan-huyou</name>
    <dbReference type="NCBI Taxonomy" id="2935761"/>
    <lineage>
        <taxon>Eukaryota</taxon>
        <taxon>Viridiplantae</taxon>
        <taxon>Streptophyta</taxon>
        <taxon>Embryophyta</taxon>
        <taxon>Tracheophyta</taxon>
        <taxon>Spermatophyta</taxon>
        <taxon>Magnoliopsida</taxon>
        <taxon>eudicotyledons</taxon>
        <taxon>Gunneridae</taxon>
        <taxon>Pentapetalae</taxon>
        <taxon>rosids</taxon>
        <taxon>malvids</taxon>
        <taxon>Sapindales</taxon>
        <taxon>Rutaceae</taxon>
        <taxon>Aurantioideae</taxon>
        <taxon>Citrus</taxon>
    </lineage>
</organism>
<evidence type="ECO:0000313" key="4">
    <source>
        <dbReference type="EMBL" id="KAK9192543.1"/>
    </source>
</evidence>
<dbReference type="InterPro" id="IPR032675">
    <property type="entry name" value="LRR_dom_sf"/>
</dbReference>
<keyword evidence="5" id="KW-1185">Reference proteome</keyword>
<dbReference type="EMBL" id="JBCGBO010000006">
    <property type="protein sequence ID" value="KAK9192543.1"/>
    <property type="molecule type" value="Genomic_DNA"/>
</dbReference>
<dbReference type="InterPro" id="IPR056789">
    <property type="entry name" value="LRR_R13L1-DRL21"/>
</dbReference>
<dbReference type="AlphaFoldDB" id="A0AAP0LY40"/>
<feature type="domain" description="Disease resistance protein winged helix" evidence="2">
    <location>
        <begin position="1"/>
        <end position="57"/>
    </location>
</feature>
<sequence length="341" mass="38969">MILLWTAEGFLDQEYNGRKMEDLGREFVRELHSRSLFQQPSEDASQFVMHDLINDLARWASGETCFRMEDTPEGENRQKFSKGLRHFSYIQGVYDGDNRVFSLRGYNIFELPKAIENLKHLRFLDLSTTKIEILPESINTLYNLHTLLLEDCRQLKKLCLTKLHHLNNSNVGSLEEMPKGIGKLTSLLTLGSFVVGKDGGSGLRELKSLVHLQGTLEISRLENVKGIGDASEVQLNSKVNLKALSLQWGVRYYTFGSHYSFRDAVEPKTETQVIGMLKPHQKLEELTITGYGGTKFPIWNGKSGILMDLLKKLMKCFLSCKCFLFAVVLNFKEHCPNVFFY</sequence>
<dbReference type="InterPro" id="IPR058922">
    <property type="entry name" value="WHD_DRP"/>
</dbReference>
<feature type="domain" description="R13L1/DRL21-like LRR repeat region" evidence="3">
    <location>
        <begin position="203"/>
        <end position="309"/>
    </location>
</feature>
<accession>A0AAP0LY40</accession>
<name>A0AAP0LY40_9ROSI</name>
<dbReference type="Proteomes" id="UP001428341">
    <property type="component" value="Unassembled WGS sequence"/>
</dbReference>
<keyword evidence="1" id="KW-0677">Repeat</keyword>
<comment type="caution">
    <text evidence="4">The sequence shown here is derived from an EMBL/GenBank/DDBJ whole genome shotgun (WGS) entry which is preliminary data.</text>
</comment>
<reference evidence="4 5" key="1">
    <citation type="submission" date="2024-05" db="EMBL/GenBank/DDBJ databases">
        <title>Haplotype-resolved chromosome-level genome assembly of Huyou (Citrus changshanensis).</title>
        <authorList>
            <person name="Miao C."/>
            <person name="Chen W."/>
            <person name="Wu Y."/>
            <person name="Wang L."/>
            <person name="Zhao S."/>
            <person name="Grierson D."/>
            <person name="Xu C."/>
            <person name="Chen K."/>
        </authorList>
    </citation>
    <scope>NUCLEOTIDE SEQUENCE [LARGE SCALE GENOMIC DNA]</scope>
    <source>
        <strain evidence="4">01-14</strain>
        <tissue evidence="4">Leaf</tissue>
    </source>
</reference>
<evidence type="ECO:0000259" key="2">
    <source>
        <dbReference type="Pfam" id="PF23559"/>
    </source>
</evidence>
<proteinExistence type="predicted"/>
<dbReference type="PANTHER" id="PTHR47186">
    <property type="entry name" value="LEUCINE-RICH REPEAT-CONTAINING PROTEIN 57"/>
    <property type="match status" value="1"/>
</dbReference>
<dbReference type="Pfam" id="PF23559">
    <property type="entry name" value="WHD_DRP"/>
    <property type="match status" value="1"/>
</dbReference>
<dbReference type="SUPFAM" id="SSF52058">
    <property type="entry name" value="L domain-like"/>
    <property type="match status" value="1"/>
</dbReference>
<dbReference type="Pfam" id="PF25019">
    <property type="entry name" value="LRR_R13L1-DRL21"/>
    <property type="match status" value="1"/>
</dbReference>
<dbReference type="Gene3D" id="3.80.10.10">
    <property type="entry name" value="Ribonuclease Inhibitor"/>
    <property type="match status" value="1"/>
</dbReference>